<dbReference type="GO" id="GO:0008820">
    <property type="term" value="F:cobinamide phosphate guanylyltransferase activity"/>
    <property type="evidence" value="ECO:0007669"/>
    <property type="project" value="UniProtKB-EC"/>
</dbReference>
<dbReference type="SUPFAM" id="SSF53448">
    <property type="entry name" value="Nucleotide-diphospho-sugar transferases"/>
    <property type="match status" value="1"/>
</dbReference>
<dbReference type="InterPro" id="IPR029044">
    <property type="entry name" value="Nucleotide-diphossugar_trans"/>
</dbReference>
<dbReference type="PANTHER" id="PTHR19136">
    <property type="entry name" value="MOLYBDENUM COFACTOR GUANYLYLTRANSFERASE"/>
    <property type="match status" value="1"/>
</dbReference>
<evidence type="ECO:0000313" key="4">
    <source>
        <dbReference type="Proteomes" id="UP000603056"/>
    </source>
</evidence>
<protein>
    <submittedName>
        <fullName evidence="3">Adenosylcobinamide-phosphate guanylyltransferase</fullName>
        <ecNumber evidence="3">2.7.7.62</ecNumber>
    </submittedName>
</protein>
<accession>A0A811T4X9</accession>
<dbReference type="PANTHER" id="PTHR19136:SF86">
    <property type="entry name" value="ADENOSYLCOBINAMIDE-PHOSPHATE GUANYLYLTRANSFERASE"/>
    <property type="match status" value="1"/>
</dbReference>
<dbReference type="EC" id="2.7.7.62" evidence="3"/>
<proteinExistence type="predicted"/>
<dbReference type="AlphaFoldDB" id="A0A811T4X9"/>
<evidence type="ECO:0000259" key="2">
    <source>
        <dbReference type="Pfam" id="PF12804"/>
    </source>
</evidence>
<keyword evidence="3" id="KW-0548">Nucleotidyltransferase</keyword>
<keyword evidence="1 3" id="KW-0808">Transferase</keyword>
<name>A0A811T4X9_9EURY</name>
<gene>
    <name evidence="3" type="primary">cobY</name>
    <name evidence="3" type="ORF">FFODKBPE_00054</name>
</gene>
<comment type="caution">
    <text evidence="3">The sequence shown here is derived from an EMBL/GenBank/DDBJ whole genome shotgun (WGS) entry which is preliminary data.</text>
</comment>
<sequence>MDAFIMAGGRGTRLNKGEKPLLRLLNKPLITYSIHVLKKTSLINQVFIITSPNTLGTAKWLAKHYPEIPVIKTPGEGYVPDMVNAVKKSGVKGALLVIMSDLPLITPALLERIIHIYKKKGTDALSVHLPIDICKKFGQRPDTVFHKDGELIVPVGINILNVDKIDSEQEDYNYLLDETNMILNVNTIEDYYICKEILNQKKEYNKCHITST</sequence>
<reference evidence="3" key="1">
    <citation type="submission" date="2020-10" db="EMBL/GenBank/DDBJ databases">
        <authorList>
            <person name="Hahn C.J."/>
            <person name="Laso-Perez R."/>
            <person name="Vulcano F."/>
            <person name="Vaziourakis K.-M."/>
            <person name="Stokke R."/>
            <person name="Steen I.H."/>
            <person name="Teske A."/>
            <person name="Boetius A."/>
            <person name="Liebeke M."/>
            <person name="Amann R."/>
            <person name="Knittel K."/>
        </authorList>
    </citation>
    <scope>NUCLEOTIDE SEQUENCE</scope>
    <source>
        <strain evidence="3">Gfbio:e3339647-f889-4370-9287-4fb5cb688e4c:AG394J04_GoMArc1</strain>
    </source>
</reference>
<dbReference type="Gene3D" id="3.90.550.10">
    <property type="entry name" value="Spore Coat Polysaccharide Biosynthesis Protein SpsA, Chain A"/>
    <property type="match status" value="1"/>
</dbReference>
<feature type="domain" description="MobA-like NTP transferase" evidence="2">
    <location>
        <begin position="3"/>
        <end position="125"/>
    </location>
</feature>
<dbReference type="Pfam" id="PF12804">
    <property type="entry name" value="NTP_transf_3"/>
    <property type="match status" value="1"/>
</dbReference>
<evidence type="ECO:0000256" key="1">
    <source>
        <dbReference type="ARBA" id="ARBA00022679"/>
    </source>
</evidence>
<organism evidence="3 4">
    <name type="scientific">Candidatus Argoarchaeum ethanivorans</name>
    <dbReference type="NCBI Taxonomy" id="2608793"/>
    <lineage>
        <taxon>Archaea</taxon>
        <taxon>Methanobacteriati</taxon>
        <taxon>Methanobacteriota</taxon>
        <taxon>Stenosarchaea group</taxon>
        <taxon>Methanomicrobia</taxon>
        <taxon>Methanosarcinales</taxon>
        <taxon>Methanosarcinales incertae sedis</taxon>
        <taxon>GOM Arc I cluster</taxon>
        <taxon>Candidatus Argoarchaeum</taxon>
    </lineage>
</organism>
<evidence type="ECO:0000313" key="3">
    <source>
        <dbReference type="EMBL" id="CAD6490958.1"/>
    </source>
</evidence>
<dbReference type="InterPro" id="IPR025877">
    <property type="entry name" value="MobA-like_NTP_Trfase"/>
</dbReference>
<dbReference type="Proteomes" id="UP000603056">
    <property type="component" value="Unassembled WGS sequence"/>
</dbReference>
<dbReference type="EMBL" id="CAJHIP010000001">
    <property type="protein sequence ID" value="CAD6490958.1"/>
    <property type="molecule type" value="Genomic_DNA"/>
</dbReference>